<feature type="domain" description="PIN" evidence="9">
    <location>
        <begin position="1"/>
        <end position="123"/>
    </location>
</feature>
<dbReference type="InterPro" id="IPR002716">
    <property type="entry name" value="PIN_dom"/>
</dbReference>
<protein>
    <recommendedName>
        <fullName evidence="8">Ribonuclease VapC</fullName>
        <shortName evidence="8">RNase VapC</shortName>
        <ecNumber evidence="8">3.1.-.-</ecNumber>
    </recommendedName>
    <alternativeName>
        <fullName evidence="8">Putative toxin VapC</fullName>
    </alternativeName>
</protein>
<keyword evidence="11" id="KW-1185">Reference proteome</keyword>
<dbReference type="GO" id="GO:0016787">
    <property type="term" value="F:hydrolase activity"/>
    <property type="evidence" value="ECO:0007669"/>
    <property type="project" value="UniProtKB-KW"/>
</dbReference>
<keyword evidence="5 8" id="KW-0378">Hydrolase</keyword>
<reference evidence="10" key="1">
    <citation type="submission" date="2022-09" db="EMBL/GenBank/DDBJ databases">
        <title>Haloadaptaus new haloarchaeum isolated from saline soil.</title>
        <authorList>
            <person name="Duran-Viseras A."/>
            <person name="Sanchez-Porro C."/>
            <person name="Ventosa A."/>
        </authorList>
    </citation>
    <scope>NUCLEOTIDE SEQUENCE</scope>
    <source>
        <strain evidence="10">F3-133</strain>
    </source>
</reference>
<keyword evidence="3 8" id="KW-0540">Nuclease</keyword>
<evidence type="ECO:0000256" key="5">
    <source>
        <dbReference type="ARBA" id="ARBA00022801"/>
    </source>
</evidence>
<dbReference type="Proteomes" id="UP001149411">
    <property type="component" value="Unassembled WGS sequence"/>
</dbReference>
<evidence type="ECO:0000256" key="6">
    <source>
        <dbReference type="ARBA" id="ARBA00022842"/>
    </source>
</evidence>
<evidence type="ECO:0000256" key="8">
    <source>
        <dbReference type="HAMAP-Rule" id="MF_00265"/>
    </source>
</evidence>
<comment type="function">
    <text evidence="8">Toxic component of a toxin-antitoxin (TA) system. An RNase.</text>
</comment>
<evidence type="ECO:0000256" key="7">
    <source>
        <dbReference type="ARBA" id="ARBA00038093"/>
    </source>
</evidence>
<evidence type="ECO:0000313" key="11">
    <source>
        <dbReference type="Proteomes" id="UP001149411"/>
    </source>
</evidence>
<keyword evidence="8" id="KW-0800">Toxin</keyword>
<evidence type="ECO:0000256" key="2">
    <source>
        <dbReference type="ARBA" id="ARBA00022649"/>
    </source>
</evidence>
<dbReference type="InterPro" id="IPR022907">
    <property type="entry name" value="VapC_family"/>
</dbReference>
<keyword evidence="2 8" id="KW-1277">Toxin-antitoxin system</keyword>
<proteinExistence type="inferred from homology"/>
<dbReference type="InterPro" id="IPR029060">
    <property type="entry name" value="PIN-like_dom_sf"/>
</dbReference>
<dbReference type="GO" id="GO:0000287">
    <property type="term" value="F:magnesium ion binding"/>
    <property type="evidence" value="ECO:0007669"/>
    <property type="project" value="UniProtKB-UniRule"/>
</dbReference>
<comment type="similarity">
    <text evidence="7 8">Belongs to the PINc/VapC protein family.</text>
</comment>
<organism evidence="10 11">
    <name type="scientific">Halorutilus salinus</name>
    <dbReference type="NCBI Taxonomy" id="2487751"/>
    <lineage>
        <taxon>Archaea</taxon>
        <taxon>Methanobacteriati</taxon>
        <taxon>Methanobacteriota</taxon>
        <taxon>Stenosarchaea group</taxon>
        <taxon>Halobacteria</taxon>
        <taxon>Halorutilales</taxon>
        <taxon>Halorutilaceae</taxon>
        <taxon>Halorutilus</taxon>
    </lineage>
</organism>
<evidence type="ECO:0000259" key="9">
    <source>
        <dbReference type="Pfam" id="PF01850"/>
    </source>
</evidence>
<dbReference type="EMBL" id="RKLV01000004">
    <property type="protein sequence ID" value="MCX2818681.1"/>
    <property type="molecule type" value="Genomic_DNA"/>
</dbReference>
<evidence type="ECO:0000256" key="3">
    <source>
        <dbReference type="ARBA" id="ARBA00022722"/>
    </source>
</evidence>
<comment type="caution">
    <text evidence="10">The sequence shown here is derived from an EMBL/GenBank/DDBJ whole genome shotgun (WGS) entry which is preliminary data.</text>
</comment>
<evidence type="ECO:0000256" key="4">
    <source>
        <dbReference type="ARBA" id="ARBA00022723"/>
    </source>
</evidence>
<gene>
    <name evidence="8" type="primary">vapC</name>
    <name evidence="10" type="ORF">EGH25_04865</name>
</gene>
<feature type="binding site" evidence="8">
    <location>
        <position position="4"/>
    </location>
    <ligand>
        <name>Mg(2+)</name>
        <dbReference type="ChEBI" id="CHEBI:18420"/>
    </ligand>
</feature>
<dbReference type="PANTHER" id="PTHR33653">
    <property type="entry name" value="RIBONUCLEASE VAPC2"/>
    <property type="match status" value="1"/>
</dbReference>
<comment type="cofactor">
    <cofactor evidence="1 8">
        <name>Mg(2+)</name>
        <dbReference type="ChEBI" id="CHEBI:18420"/>
    </cofactor>
</comment>
<dbReference type="Pfam" id="PF01850">
    <property type="entry name" value="PIN"/>
    <property type="match status" value="1"/>
</dbReference>
<keyword evidence="4 8" id="KW-0479">Metal-binding</keyword>
<dbReference type="PANTHER" id="PTHR33653:SF1">
    <property type="entry name" value="RIBONUCLEASE VAPC2"/>
    <property type="match status" value="1"/>
</dbReference>
<evidence type="ECO:0000256" key="1">
    <source>
        <dbReference type="ARBA" id="ARBA00001946"/>
    </source>
</evidence>
<feature type="binding site" evidence="8">
    <location>
        <position position="97"/>
    </location>
    <ligand>
        <name>Mg(2+)</name>
        <dbReference type="ChEBI" id="CHEBI:18420"/>
    </ligand>
</feature>
<dbReference type="RefSeq" id="WP_266086523.1">
    <property type="nucleotide sequence ID" value="NZ_RKLV01000004.1"/>
</dbReference>
<accession>A0A9Q4C403</accession>
<dbReference type="Gene3D" id="3.40.50.1010">
    <property type="entry name" value="5'-nuclease"/>
    <property type="match status" value="1"/>
</dbReference>
<dbReference type="AlphaFoldDB" id="A0A9Q4C403"/>
<dbReference type="GO" id="GO:0090729">
    <property type="term" value="F:toxin activity"/>
    <property type="evidence" value="ECO:0007669"/>
    <property type="project" value="UniProtKB-KW"/>
</dbReference>
<keyword evidence="6 8" id="KW-0460">Magnesium</keyword>
<dbReference type="HAMAP" id="MF_00265">
    <property type="entry name" value="VapC_Nob1"/>
    <property type="match status" value="1"/>
</dbReference>
<dbReference type="SUPFAM" id="SSF88723">
    <property type="entry name" value="PIN domain-like"/>
    <property type="match status" value="1"/>
</dbReference>
<dbReference type="InterPro" id="IPR050556">
    <property type="entry name" value="Type_II_TA_system_RNase"/>
</dbReference>
<name>A0A9Q4C403_9EURY</name>
<dbReference type="GO" id="GO:0004540">
    <property type="term" value="F:RNA nuclease activity"/>
    <property type="evidence" value="ECO:0007669"/>
    <property type="project" value="InterPro"/>
</dbReference>
<evidence type="ECO:0000313" key="10">
    <source>
        <dbReference type="EMBL" id="MCX2818681.1"/>
    </source>
</evidence>
<sequence>MILDSSFVIDLMKNDEGAVEKAAELEEGGTTLRVPTMTVAELYVGVGYSEEVREEADEIDRAVGSKPTVDMNDEIAKEAGRMIGGLKREGEPVGRGDAVIGATASVRGEPVLTRNTADFERLGVEVERYR</sequence>
<dbReference type="EC" id="3.1.-.-" evidence="8"/>